<dbReference type="Gene3D" id="3.30.530.20">
    <property type="match status" value="1"/>
</dbReference>
<evidence type="ECO:0000313" key="1">
    <source>
        <dbReference type="EMBL" id="SDG51760.1"/>
    </source>
</evidence>
<dbReference type="Proteomes" id="UP000199415">
    <property type="component" value="Unassembled WGS sequence"/>
</dbReference>
<dbReference type="RefSeq" id="WP_176758691.1">
    <property type="nucleotide sequence ID" value="NZ_FNCE01000017.1"/>
</dbReference>
<evidence type="ECO:0000313" key="2">
    <source>
        <dbReference type="Proteomes" id="UP000199415"/>
    </source>
</evidence>
<keyword evidence="2" id="KW-1185">Reference proteome</keyword>
<gene>
    <name evidence="1" type="ORF">SAMN05216241_11730</name>
</gene>
<name>A0A1G7UYH2_9PROT</name>
<dbReference type="EMBL" id="FNCE01000017">
    <property type="protein sequence ID" value="SDG51760.1"/>
    <property type="molecule type" value="Genomic_DNA"/>
</dbReference>
<dbReference type="InterPro" id="IPR019587">
    <property type="entry name" value="Polyketide_cyclase/dehydratase"/>
</dbReference>
<dbReference type="Pfam" id="PF10604">
    <property type="entry name" value="Polyketide_cyc2"/>
    <property type="match status" value="1"/>
</dbReference>
<proteinExistence type="predicted"/>
<organism evidence="1 2">
    <name type="scientific">Limimonas halophila</name>
    <dbReference type="NCBI Taxonomy" id="1082479"/>
    <lineage>
        <taxon>Bacteria</taxon>
        <taxon>Pseudomonadati</taxon>
        <taxon>Pseudomonadota</taxon>
        <taxon>Alphaproteobacteria</taxon>
        <taxon>Rhodospirillales</taxon>
        <taxon>Rhodovibrionaceae</taxon>
        <taxon>Limimonas</taxon>
    </lineage>
</organism>
<dbReference type="PANTHER" id="PTHR39332">
    <property type="entry name" value="BLL4707 PROTEIN"/>
    <property type="match status" value="1"/>
</dbReference>
<dbReference type="PANTHER" id="PTHR39332:SF7">
    <property type="entry name" value="SRPBCC FAMILY PROTEIN"/>
    <property type="match status" value="1"/>
</dbReference>
<reference evidence="1 2" key="1">
    <citation type="submission" date="2016-10" db="EMBL/GenBank/DDBJ databases">
        <authorList>
            <person name="de Groot N.N."/>
        </authorList>
    </citation>
    <scope>NUCLEOTIDE SEQUENCE [LARGE SCALE GENOMIC DNA]</scope>
    <source>
        <strain evidence="1 2">DSM 25584</strain>
    </source>
</reference>
<dbReference type="InterPro" id="IPR023393">
    <property type="entry name" value="START-like_dom_sf"/>
</dbReference>
<dbReference type="SUPFAM" id="SSF55961">
    <property type="entry name" value="Bet v1-like"/>
    <property type="match status" value="1"/>
</dbReference>
<protein>
    <submittedName>
        <fullName evidence="1">Carbon monoxide dehydrogenase subunit G</fullName>
    </submittedName>
</protein>
<dbReference type="STRING" id="1082479.SAMN05216241_11730"/>
<dbReference type="CDD" id="cd07821">
    <property type="entry name" value="PYR_PYL_RCAR_like"/>
    <property type="match status" value="1"/>
</dbReference>
<dbReference type="AlphaFoldDB" id="A0A1G7UYH2"/>
<accession>A0A1G7UYH2</accession>
<sequence>MTEVTMSRRVPAPADDVWELVGGFFRLADWHPAVSASEPGDDENTRRLTLGDGSQIVEELVNNDDGSRTYTYTMVHPGPLPVSNYKGTIHVEPDGQEAVVTWSSTFDPVGEAEQAQQALQDVYAAGLDNLRKLFSR</sequence>